<name>F3KY95_9GAMM</name>
<proteinExistence type="inferred from homology"/>
<dbReference type="EMBL" id="AEIG01000002">
    <property type="protein sequence ID" value="EGG30951.1"/>
    <property type="molecule type" value="Genomic_DNA"/>
</dbReference>
<dbReference type="AlphaFoldDB" id="F3KY95"/>
<gene>
    <name evidence="6" type="ORF">IMCC3088_1263</name>
</gene>
<dbReference type="PROSITE" id="PS00600">
    <property type="entry name" value="AA_TRANSFER_CLASS_3"/>
    <property type="match status" value="1"/>
</dbReference>
<reference evidence="6 7" key="1">
    <citation type="journal article" date="2011" name="J. Bacteriol.">
        <title>Genome sequence of strain IMCC3088, a proteorhodopsin-containing marine bacterium belonging to the OM60/NOR5 clade.</title>
        <authorList>
            <person name="Jang Y."/>
            <person name="Oh H.M."/>
            <person name="Kang I."/>
            <person name="Lee K."/>
            <person name="Yang S.J."/>
            <person name="Cho J.C."/>
        </authorList>
    </citation>
    <scope>NUCLEOTIDE SEQUENCE [LARGE SCALE GENOMIC DNA]</scope>
    <source>
        <strain evidence="6 7">IMCC3088</strain>
    </source>
</reference>
<evidence type="ECO:0000256" key="2">
    <source>
        <dbReference type="ARBA" id="ARBA00008954"/>
    </source>
</evidence>
<comment type="cofactor">
    <cofactor evidence="1">
        <name>pyridoxal 5'-phosphate</name>
        <dbReference type="ChEBI" id="CHEBI:597326"/>
    </cofactor>
</comment>
<dbReference type="GO" id="GO:0005829">
    <property type="term" value="C:cytosol"/>
    <property type="evidence" value="ECO:0007669"/>
    <property type="project" value="TreeGrafter"/>
</dbReference>
<evidence type="ECO:0000313" key="6">
    <source>
        <dbReference type="EMBL" id="EGG30951.1"/>
    </source>
</evidence>
<dbReference type="InterPro" id="IPR005814">
    <property type="entry name" value="Aminotrans_3"/>
</dbReference>
<dbReference type="Pfam" id="PF00202">
    <property type="entry name" value="Aminotran_3"/>
    <property type="match status" value="1"/>
</dbReference>
<evidence type="ECO:0000256" key="1">
    <source>
        <dbReference type="ARBA" id="ARBA00001933"/>
    </source>
</evidence>
<dbReference type="Gene3D" id="3.40.640.10">
    <property type="entry name" value="Type I PLP-dependent aspartate aminotransferase-like (Major domain)"/>
    <property type="match status" value="1"/>
</dbReference>
<keyword evidence="7" id="KW-1185">Reference proteome</keyword>
<accession>F3KY95</accession>
<comment type="caution">
    <text evidence="6">The sequence shown here is derived from an EMBL/GenBank/DDBJ whole genome shotgun (WGS) entry which is preliminary data.</text>
</comment>
<dbReference type="CDD" id="cd00610">
    <property type="entry name" value="OAT_like"/>
    <property type="match status" value="1"/>
</dbReference>
<comment type="similarity">
    <text evidence="2 5">Belongs to the class-III pyridoxal-phosphate-dependent aminotransferase family.</text>
</comment>
<evidence type="ECO:0000256" key="3">
    <source>
        <dbReference type="ARBA" id="ARBA00022576"/>
    </source>
</evidence>
<evidence type="ECO:0000256" key="4">
    <source>
        <dbReference type="ARBA" id="ARBA00022898"/>
    </source>
</evidence>
<evidence type="ECO:0000313" key="7">
    <source>
        <dbReference type="Proteomes" id="UP000005615"/>
    </source>
</evidence>
<dbReference type="eggNOG" id="COG0161">
    <property type="taxonomic scope" value="Bacteria"/>
</dbReference>
<dbReference type="PANTHER" id="PTHR43094">
    <property type="entry name" value="AMINOTRANSFERASE"/>
    <property type="match status" value="1"/>
</dbReference>
<dbReference type="InterPro" id="IPR015422">
    <property type="entry name" value="PyrdxlP-dep_Trfase_small"/>
</dbReference>
<dbReference type="PANTHER" id="PTHR43094:SF1">
    <property type="entry name" value="AMINOTRANSFERASE CLASS-III"/>
    <property type="match status" value="1"/>
</dbReference>
<dbReference type="STRING" id="2518989.IMCC3088_1263"/>
<evidence type="ECO:0000256" key="5">
    <source>
        <dbReference type="RuleBase" id="RU003560"/>
    </source>
</evidence>
<protein>
    <submittedName>
        <fullName evidence="6">Taurine--pyruvate aminotransferase</fullName>
    </submittedName>
</protein>
<dbReference type="FunFam" id="3.40.640.10:FF:000004">
    <property type="entry name" value="Acetylornithine aminotransferase"/>
    <property type="match status" value="1"/>
</dbReference>
<dbReference type="RefSeq" id="WP_009574372.1">
    <property type="nucleotide sequence ID" value="NZ_AEIG01000002.1"/>
</dbReference>
<dbReference type="GO" id="GO:0030170">
    <property type="term" value="F:pyridoxal phosphate binding"/>
    <property type="evidence" value="ECO:0007669"/>
    <property type="project" value="InterPro"/>
</dbReference>
<keyword evidence="6" id="KW-0808">Transferase</keyword>
<dbReference type="GO" id="GO:0008483">
    <property type="term" value="F:transaminase activity"/>
    <property type="evidence" value="ECO:0007669"/>
    <property type="project" value="UniProtKB-KW"/>
</dbReference>
<dbReference type="SUPFAM" id="SSF53383">
    <property type="entry name" value="PLP-dependent transferases"/>
    <property type="match status" value="1"/>
</dbReference>
<keyword evidence="3 6" id="KW-0032">Aminotransferase</keyword>
<organism evidence="6 7">
    <name type="scientific">Aequoribacter fuscus</name>
    <dbReference type="NCBI Taxonomy" id="2518989"/>
    <lineage>
        <taxon>Bacteria</taxon>
        <taxon>Pseudomonadati</taxon>
        <taxon>Pseudomonadota</taxon>
        <taxon>Gammaproteobacteria</taxon>
        <taxon>Cellvibrionales</taxon>
        <taxon>Halieaceae</taxon>
        <taxon>Aequoribacter</taxon>
    </lineage>
</organism>
<dbReference type="InterPro" id="IPR015421">
    <property type="entry name" value="PyrdxlP-dep_Trfase_major"/>
</dbReference>
<dbReference type="Proteomes" id="UP000005615">
    <property type="component" value="Unassembled WGS sequence"/>
</dbReference>
<keyword evidence="4 5" id="KW-0663">Pyridoxal phosphate</keyword>
<dbReference type="Gene3D" id="3.90.1150.10">
    <property type="entry name" value="Aspartate Aminotransferase, domain 1"/>
    <property type="match status" value="1"/>
</dbReference>
<dbReference type="InterPro" id="IPR049704">
    <property type="entry name" value="Aminotrans_3_PPA_site"/>
</dbReference>
<keyword evidence="6" id="KW-0670">Pyruvate</keyword>
<sequence length="470" mass="51262">MREFEPMNTMLSATTAANDDIIATDKATVWHHLTQHQQWEEKDPIVISKGVGMRVTDVKGKSYLDATSGGVWCVNLGFGRERIADAVRQQLIDLCYFAGSYATEPGAEFAQKLLSKMPGLGRVYFSSSGSEANEKGYKMVRQLAHMNGDGTKHKIIYRDRDYHGTTIGALSSTGHEQRVAQYGPFAPGFSSFSHCLCYRCPFGKTYGSCNIECARDLETAILREGPDSVGAVVLEPITAGGGVIPPPPEYFPIIQEICQRYGVLIHIDEVVCGLGRTGEWFGYQHYDVKPDIVTMAKGVASGYAAISCTVTTEALFNEFKRADGNPLNYFRDISTFGGCTSGPVAGIETLAILEEENLIQNTRDMGDYLMDQLYALQEKHAVIGDVRGKGLFVGIELVTDRATKTPASEAQTGQVAGHCLEHGVMIGRTNRSFSDLNNTLYLSPALITTKTELDEIVSAIDAGLSAVFKQ</sequence>
<dbReference type="InterPro" id="IPR015424">
    <property type="entry name" value="PyrdxlP-dep_Trfase"/>
</dbReference>
<dbReference type="PIRSF" id="PIRSF000521">
    <property type="entry name" value="Transaminase_4ab_Lys_Orn"/>
    <property type="match status" value="1"/>
</dbReference>